<evidence type="ECO:0000256" key="1">
    <source>
        <dbReference type="ARBA" id="ARBA00022908"/>
    </source>
</evidence>
<dbReference type="PANTHER" id="PTHR30349">
    <property type="entry name" value="PHAGE INTEGRASE-RELATED"/>
    <property type="match status" value="1"/>
</dbReference>
<keyword evidence="1" id="KW-0229">DNA integration</keyword>
<dbReference type="InterPro" id="IPR011010">
    <property type="entry name" value="DNA_brk_join_enz"/>
</dbReference>
<proteinExistence type="predicted"/>
<evidence type="ECO:0000256" key="2">
    <source>
        <dbReference type="ARBA" id="ARBA00023172"/>
    </source>
</evidence>
<keyword evidence="2" id="KW-0233">DNA recombination</keyword>
<dbReference type="InterPro" id="IPR050090">
    <property type="entry name" value="Tyrosine_recombinase_XerCD"/>
</dbReference>
<evidence type="ECO:0000313" key="6">
    <source>
        <dbReference type="Proteomes" id="UP000641429"/>
    </source>
</evidence>
<reference evidence="5" key="1">
    <citation type="submission" date="2020-12" db="EMBL/GenBank/DDBJ databases">
        <title>Molecular epidemiology of VIM- metallo-b-lactamase-producing Enterobacter cloacae complex isolated in France between 2015 and 2018.</title>
        <authorList>
            <person name="Emeraud C."/>
            <person name="Petit C."/>
            <person name="Bonnin R."/>
            <person name="Naas T."/>
            <person name="Dortet L."/>
        </authorList>
    </citation>
    <scope>NUCLEOTIDE SEQUENCE</scope>
    <source>
        <strain evidence="5">170C2</strain>
    </source>
</reference>
<feature type="domain" description="Tyr recombinase" evidence="4">
    <location>
        <begin position="38"/>
        <end position="241"/>
    </location>
</feature>
<dbReference type="PROSITE" id="PS51898">
    <property type="entry name" value="TYR_RECOMBINASE"/>
    <property type="match status" value="1"/>
</dbReference>
<evidence type="ECO:0000259" key="4">
    <source>
        <dbReference type="PROSITE" id="PS51898"/>
    </source>
</evidence>
<dbReference type="InterPro" id="IPR002104">
    <property type="entry name" value="Integrase_catalytic"/>
</dbReference>
<evidence type="ECO:0000313" key="5">
    <source>
        <dbReference type="EMBL" id="MBJ6599009.1"/>
    </source>
</evidence>
<dbReference type="Proteomes" id="UP000641429">
    <property type="component" value="Unassembled WGS sequence"/>
</dbReference>
<dbReference type="GO" id="GO:0003677">
    <property type="term" value="F:DNA binding"/>
    <property type="evidence" value="ECO:0007669"/>
    <property type="project" value="InterPro"/>
</dbReference>
<dbReference type="RefSeq" id="WP_152043882.1">
    <property type="nucleotide sequence ID" value="NZ_CP129497.1"/>
</dbReference>
<dbReference type="PIRSF" id="PIRSF004576">
    <property type="entry name" value="Resolvase_Rsv"/>
    <property type="match status" value="1"/>
</dbReference>
<evidence type="ECO:0000256" key="3">
    <source>
        <dbReference type="PIRSR" id="PIRSR004576-50"/>
    </source>
</evidence>
<dbReference type="Pfam" id="PF00589">
    <property type="entry name" value="Phage_integrase"/>
    <property type="match status" value="1"/>
</dbReference>
<dbReference type="Gene3D" id="1.10.443.10">
    <property type="entry name" value="Intergrase catalytic core"/>
    <property type="match status" value="1"/>
</dbReference>
<dbReference type="AlphaFoldDB" id="A0A8I1KHW7"/>
<comment type="caution">
    <text evidence="5">The sequence shown here is derived from an EMBL/GenBank/DDBJ whole genome shotgun (WGS) entry which is preliminary data.</text>
</comment>
<organism evidence="5 6">
    <name type="scientific">Enterobacter asburiae</name>
    <dbReference type="NCBI Taxonomy" id="61645"/>
    <lineage>
        <taxon>Bacteria</taxon>
        <taxon>Pseudomonadati</taxon>
        <taxon>Pseudomonadota</taxon>
        <taxon>Gammaproteobacteria</taxon>
        <taxon>Enterobacterales</taxon>
        <taxon>Enterobacteriaceae</taxon>
        <taxon>Enterobacter</taxon>
        <taxon>Enterobacter cloacae complex</taxon>
    </lineage>
</organism>
<feature type="active site" description="O-(3'-phospho-DNA)-tyrosine intermediate" evidence="3">
    <location>
        <position position="228"/>
    </location>
</feature>
<protein>
    <submittedName>
        <fullName evidence="5">Tyrosine-type recombinase/integrase</fullName>
    </submittedName>
</protein>
<name>A0A8I1KHW7_ENTAS</name>
<sequence length="263" mass="29577">MSLLGLPSEYVAQSQQLPVAIDYPAALALRKMALLHVELPKYLLAPEVSALLHYVPDLHRKMLLETLWNIGARINEALALTRGDFSLTPPWPFVQLATLKQRTEKAARAAGRALADSQVHRLVPLSDNQYVSQLQMLVATLKIPLERKHKRTGRMEKARIWEITDRTARTWVNEAVEAAAADGVRFSVPVTPLTFRHSYAMHMLYAGIPLKVLQSLMGHKSVSSTEVYTKVFALDVAARHRVQFQMPTDEAVSLMKQITQHVE</sequence>
<dbReference type="SUPFAM" id="SSF56349">
    <property type="entry name" value="DNA breaking-rejoining enzymes"/>
    <property type="match status" value="1"/>
</dbReference>
<dbReference type="GO" id="GO:0006310">
    <property type="term" value="P:DNA recombination"/>
    <property type="evidence" value="ECO:0007669"/>
    <property type="project" value="UniProtKB-KW"/>
</dbReference>
<dbReference type="InterPro" id="IPR016423">
    <property type="entry name" value="Resolvase_Rsv"/>
</dbReference>
<gene>
    <name evidence="5" type="ORF">JGT27_25430</name>
</gene>
<dbReference type="PANTHER" id="PTHR30349:SF90">
    <property type="entry name" value="TYROSINE RECOMBINASE XERD"/>
    <property type="match status" value="1"/>
</dbReference>
<accession>A0A8I1KHW7</accession>
<dbReference type="InterPro" id="IPR013762">
    <property type="entry name" value="Integrase-like_cat_sf"/>
</dbReference>
<dbReference type="GO" id="GO:0015074">
    <property type="term" value="P:DNA integration"/>
    <property type="evidence" value="ECO:0007669"/>
    <property type="project" value="UniProtKB-KW"/>
</dbReference>
<dbReference type="EMBL" id="JAELXN010000206">
    <property type="protein sequence ID" value="MBJ6599009.1"/>
    <property type="molecule type" value="Genomic_DNA"/>
</dbReference>